<dbReference type="EMBL" id="LAZR01021634">
    <property type="protein sequence ID" value="KKL84687.1"/>
    <property type="molecule type" value="Genomic_DNA"/>
</dbReference>
<proteinExistence type="predicted"/>
<comment type="caution">
    <text evidence="1">The sequence shown here is derived from an EMBL/GenBank/DDBJ whole genome shotgun (WGS) entry which is preliminary data.</text>
</comment>
<organism evidence="1">
    <name type="scientific">marine sediment metagenome</name>
    <dbReference type="NCBI Taxonomy" id="412755"/>
    <lineage>
        <taxon>unclassified sequences</taxon>
        <taxon>metagenomes</taxon>
        <taxon>ecological metagenomes</taxon>
    </lineage>
</organism>
<gene>
    <name evidence="1" type="ORF">LCGC14_1962280</name>
</gene>
<sequence>MRNKKLKKLDKSLEKLYYNVNKQTLYVASPYLFNKKDDFRTDIYATLKDGNILHKQSIYLFEIMTLNCFEHVEIIPHEHNFRKCKFVGTQNYADIAHTPLYLNRVFTLKKFGNITKKDIEGCVKYFMDKVLDAHWFWNVIAIIEYEKKKKKRSKLCN</sequence>
<dbReference type="AlphaFoldDB" id="A0A0F9IBC4"/>
<reference evidence="1" key="1">
    <citation type="journal article" date="2015" name="Nature">
        <title>Complex archaea that bridge the gap between prokaryotes and eukaryotes.</title>
        <authorList>
            <person name="Spang A."/>
            <person name="Saw J.H."/>
            <person name="Jorgensen S.L."/>
            <person name="Zaremba-Niedzwiedzka K."/>
            <person name="Martijn J."/>
            <person name="Lind A.E."/>
            <person name="van Eijk R."/>
            <person name="Schleper C."/>
            <person name="Guy L."/>
            <person name="Ettema T.J."/>
        </authorList>
    </citation>
    <scope>NUCLEOTIDE SEQUENCE</scope>
</reference>
<evidence type="ECO:0000313" key="1">
    <source>
        <dbReference type="EMBL" id="KKL84687.1"/>
    </source>
</evidence>
<protein>
    <submittedName>
        <fullName evidence="1">Uncharacterized protein</fullName>
    </submittedName>
</protein>
<accession>A0A0F9IBC4</accession>
<name>A0A0F9IBC4_9ZZZZ</name>